<protein>
    <submittedName>
        <fullName evidence="3">Uncharacterized protein</fullName>
    </submittedName>
</protein>
<feature type="region of interest" description="Disordered" evidence="1">
    <location>
        <begin position="1"/>
        <end position="31"/>
    </location>
</feature>
<name>A0ABT2JQM0_9ACTN</name>
<feature type="compositionally biased region" description="Low complexity" evidence="1">
    <location>
        <begin position="7"/>
        <end position="28"/>
    </location>
</feature>
<reference evidence="3 4" key="1">
    <citation type="submission" date="2021-10" db="EMBL/GenBank/DDBJ databases">
        <title>Streptomyces gossypii sp. nov., isolated from soil collected from cotton field.</title>
        <authorList>
            <person name="Ge X."/>
            <person name="Chen X."/>
            <person name="Liu W."/>
        </authorList>
    </citation>
    <scope>NUCLEOTIDE SEQUENCE [LARGE SCALE GENOMIC DNA]</scope>
    <source>
        <strain evidence="3 4">N2-109</strain>
    </source>
</reference>
<proteinExistence type="predicted"/>
<evidence type="ECO:0000256" key="2">
    <source>
        <dbReference type="SAM" id="Phobius"/>
    </source>
</evidence>
<feature type="region of interest" description="Disordered" evidence="1">
    <location>
        <begin position="186"/>
        <end position="214"/>
    </location>
</feature>
<dbReference type="Proteomes" id="UP001156389">
    <property type="component" value="Unassembled WGS sequence"/>
</dbReference>
<dbReference type="RefSeq" id="WP_260217497.1">
    <property type="nucleotide sequence ID" value="NZ_JAJAGO010000004.1"/>
</dbReference>
<sequence length="399" mass="42066">MTDDTSAPEPSSAEAPVAPHAASAAAWPAPRPRPRWRQWQWWRRVLRGKPGAVLAAAVAGVLLGAGTMAWQTGAPPFFDEDACWGTLSEDDLEALPLGSEKIRAQELSPGDGVEVSGECRLTGDRYGRADWAVTFRVHTPGGDYGSEPNDWHEKFLASDMAPLGGELLGMTSPARAWLTLPQSCASGSSAGSDPPPTIVDVDTGGSGRYSGPEDDEMRRVLGRAVTRVANGTMDRLGCDGRFEDPGELPALTQAQDSRPEALCGIEGLNTPSSADEQLVLERRSGGGGPIRSCDLGYSDYDIDDVHLITVEHPGLARSLTHAVRGSGTRIESDDGDGTLGSARAAFEASCQTGPVVFMLSQGSVQLKPATARALFSEYVAAEAKRIGCGPLKMEIPAIG</sequence>
<comment type="caution">
    <text evidence="3">The sequence shown here is derived from an EMBL/GenBank/DDBJ whole genome shotgun (WGS) entry which is preliminary data.</text>
</comment>
<gene>
    <name evidence="3" type="ORF">LHJ74_09730</name>
</gene>
<keyword evidence="2" id="KW-1133">Transmembrane helix</keyword>
<keyword evidence="2" id="KW-0472">Membrane</keyword>
<keyword evidence="2" id="KW-0812">Transmembrane</keyword>
<evidence type="ECO:0000256" key="1">
    <source>
        <dbReference type="SAM" id="MobiDB-lite"/>
    </source>
</evidence>
<keyword evidence="4" id="KW-1185">Reference proteome</keyword>
<accession>A0ABT2JQM0</accession>
<organism evidence="3 4">
    <name type="scientific">Streptomyces gossypii</name>
    <dbReference type="NCBI Taxonomy" id="2883101"/>
    <lineage>
        <taxon>Bacteria</taxon>
        <taxon>Bacillati</taxon>
        <taxon>Actinomycetota</taxon>
        <taxon>Actinomycetes</taxon>
        <taxon>Kitasatosporales</taxon>
        <taxon>Streptomycetaceae</taxon>
        <taxon>Streptomyces</taxon>
    </lineage>
</organism>
<feature type="transmembrane region" description="Helical" evidence="2">
    <location>
        <begin position="51"/>
        <end position="70"/>
    </location>
</feature>
<evidence type="ECO:0000313" key="3">
    <source>
        <dbReference type="EMBL" id="MCT2590188.1"/>
    </source>
</evidence>
<evidence type="ECO:0000313" key="4">
    <source>
        <dbReference type="Proteomes" id="UP001156389"/>
    </source>
</evidence>
<dbReference type="EMBL" id="JAJAGO010000004">
    <property type="protein sequence ID" value="MCT2590188.1"/>
    <property type="molecule type" value="Genomic_DNA"/>
</dbReference>